<dbReference type="GeneID" id="63210879"/>
<gene>
    <name evidence="1" type="primary">135</name>
    <name evidence="1" type="ORF">SEA_REINDEER_135</name>
</gene>
<sequence>MSGDLYTCVDVYGDRLNLISAGRDVVIEIAPEGANPADRDGVALTPDQQLDLIIAIGGHLKTVGGH</sequence>
<dbReference type="Proteomes" id="UP000515841">
    <property type="component" value="Segment"/>
</dbReference>
<evidence type="ECO:0000313" key="2">
    <source>
        <dbReference type="Proteomes" id="UP000515841"/>
    </source>
</evidence>
<reference evidence="1 2" key="1">
    <citation type="submission" date="2020-06" db="EMBL/GenBank/DDBJ databases">
        <authorList>
            <person name="Spencer C.E."/>
            <person name="Frederick G.D."/>
            <person name="Baliraine F.N."/>
            <person name="Favela G."/>
            <person name="Farmer V."/>
            <person name="Galindo A."/>
            <person name="Garlena R.A."/>
            <person name="Russell D.A."/>
            <person name="Pope W.H."/>
            <person name="Jacobs-Sera D."/>
            <person name="Hatfull G.F."/>
        </authorList>
    </citation>
    <scope>NUCLEOTIDE SEQUENCE [LARGE SCALE GENOMIC DNA]</scope>
</reference>
<dbReference type="EMBL" id="MT658803">
    <property type="protein sequence ID" value="QNJ56926.1"/>
    <property type="molecule type" value="Genomic_DNA"/>
</dbReference>
<dbReference type="RefSeq" id="YP_010014177.1">
    <property type="nucleotide sequence ID" value="NC_053516.1"/>
</dbReference>
<accession>A0A7G8LI54</accession>
<keyword evidence="2" id="KW-1185">Reference proteome</keyword>
<name>A0A7G8LI54_9CAUD</name>
<dbReference type="KEGG" id="vg:63210879"/>
<proteinExistence type="predicted"/>
<organism evidence="1 2">
    <name type="scientific">Mycobacterium phage Reindeer</name>
    <dbReference type="NCBI Taxonomy" id="2762283"/>
    <lineage>
        <taxon>Viruses</taxon>
        <taxon>Duplodnaviria</taxon>
        <taxon>Heunggongvirae</taxon>
        <taxon>Uroviricota</taxon>
        <taxon>Caudoviricetes</taxon>
        <taxon>Vilmaviridae</taxon>
        <taxon>Mclasvirinae</taxon>
        <taxon>Bongovirus</taxon>
        <taxon>Bongovirus reindeer</taxon>
    </lineage>
</organism>
<evidence type="ECO:0000313" key="1">
    <source>
        <dbReference type="EMBL" id="QNJ56926.1"/>
    </source>
</evidence>
<protein>
    <submittedName>
        <fullName evidence="1">Uncharacterized protein</fullName>
    </submittedName>
</protein>